<protein>
    <submittedName>
        <fullName evidence="1">Uncharacterized protein</fullName>
    </submittedName>
</protein>
<reference evidence="1" key="1">
    <citation type="submission" date="2014-11" db="EMBL/GenBank/DDBJ databases">
        <authorList>
            <person name="Amaro Gonzalez C."/>
        </authorList>
    </citation>
    <scope>NUCLEOTIDE SEQUENCE</scope>
</reference>
<proteinExistence type="predicted"/>
<reference evidence="1" key="2">
    <citation type="journal article" date="2015" name="Fish Shellfish Immunol.">
        <title>Early steps in the European eel (Anguilla anguilla)-Vibrio vulnificus interaction in the gills: Role of the RtxA13 toxin.</title>
        <authorList>
            <person name="Callol A."/>
            <person name="Pajuelo D."/>
            <person name="Ebbesson L."/>
            <person name="Teles M."/>
            <person name="MacKenzie S."/>
            <person name="Amaro C."/>
        </authorList>
    </citation>
    <scope>NUCLEOTIDE SEQUENCE</scope>
</reference>
<name>A0A0E9RN30_ANGAN</name>
<dbReference type="AlphaFoldDB" id="A0A0E9RN30"/>
<dbReference type="EMBL" id="GBXM01078752">
    <property type="protein sequence ID" value="JAH29825.1"/>
    <property type="molecule type" value="Transcribed_RNA"/>
</dbReference>
<sequence>MVPGHQLEKYLSINHDANLIKATQKGGQVEETAS</sequence>
<accession>A0A0E9RN30</accession>
<dbReference type="EMBL" id="GBXM01088264">
    <property type="protein sequence ID" value="JAH20313.1"/>
    <property type="molecule type" value="Transcribed_RNA"/>
</dbReference>
<evidence type="ECO:0000313" key="1">
    <source>
        <dbReference type="EMBL" id="JAH29825.1"/>
    </source>
</evidence>
<organism evidence="1">
    <name type="scientific">Anguilla anguilla</name>
    <name type="common">European freshwater eel</name>
    <name type="synonym">Muraena anguilla</name>
    <dbReference type="NCBI Taxonomy" id="7936"/>
    <lineage>
        <taxon>Eukaryota</taxon>
        <taxon>Metazoa</taxon>
        <taxon>Chordata</taxon>
        <taxon>Craniata</taxon>
        <taxon>Vertebrata</taxon>
        <taxon>Euteleostomi</taxon>
        <taxon>Actinopterygii</taxon>
        <taxon>Neopterygii</taxon>
        <taxon>Teleostei</taxon>
        <taxon>Anguilliformes</taxon>
        <taxon>Anguillidae</taxon>
        <taxon>Anguilla</taxon>
    </lineage>
</organism>